<name>A0A4W5P0I8_9TELE</name>
<proteinExistence type="inferred from homology"/>
<dbReference type="STRING" id="62062.ENSHHUP00000054639"/>
<comment type="subcellular location">
    <subcellularLocation>
        <location evidence="1">Cytoplasm</location>
        <location evidence="1">Cytoskeleton</location>
    </subcellularLocation>
</comment>
<dbReference type="Ensembl" id="ENSHHUT00000056530.1">
    <property type="protein sequence ID" value="ENSHHUP00000054639.1"/>
    <property type="gene ID" value="ENSHHUG00000032760.1"/>
</dbReference>
<accession>A0A4W5P0I8</accession>
<dbReference type="InterPro" id="IPR027640">
    <property type="entry name" value="Kinesin-like_fam"/>
</dbReference>
<dbReference type="GO" id="GO:0008017">
    <property type="term" value="F:microtubule binding"/>
    <property type="evidence" value="ECO:0007669"/>
    <property type="project" value="InterPro"/>
</dbReference>
<keyword evidence="2" id="KW-0547">Nucleotide-binding</keyword>
<dbReference type="GO" id="GO:0005856">
    <property type="term" value="C:cytoskeleton"/>
    <property type="evidence" value="ECO:0007669"/>
    <property type="project" value="UniProtKB-SubCell"/>
</dbReference>
<dbReference type="Gene3D" id="3.40.850.10">
    <property type="entry name" value="Kinesin motor domain"/>
    <property type="match status" value="1"/>
</dbReference>
<reference evidence="7" key="2">
    <citation type="submission" date="2025-08" db="UniProtKB">
        <authorList>
            <consortium name="Ensembl"/>
        </authorList>
    </citation>
    <scope>IDENTIFICATION</scope>
</reference>
<keyword evidence="3" id="KW-0067">ATP-binding</keyword>
<protein>
    <recommendedName>
        <fullName evidence="6">Kinesin motor domain-containing protein</fullName>
    </recommendedName>
</protein>
<evidence type="ECO:0000256" key="4">
    <source>
        <dbReference type="ARBA" id="ARBA00023212"/>
    </source>
</evidence>
<evidence type="ECO:0000256" key="5">
    <source>
        <dbReference type="PROSITE-ProRule" id="PRU00283"/>
    </source>
</evidence>
<dbReference type="InterPro" id="IPR027417">
    <property type="entry name" value="P-loop_NTPase"/>
</dbReference>
<evidence type="ECO:0000256" key="2">
    <source>
        <dbReference type="ARBA" id="ARBA00022741"/>
    </source>
</evidence>
<keyword evidence="8" id="KW-1185">Reference proteome</keyword>
<reference evidence="7" key="3">
    <citation type="submission" date="2025-09" db="UniProtKB">
        <authorList>
            <consortium name="Ensembl"/>
        </authorList>
    </citation>
    <scope>IDENTIFICATION</scope>
</reference>
<sequence>MMGSDSSSQSLEVIPCAISWFYSHMEKRRERTGASLAVSVSAMEVCGEDEVLRDLLSGNLQDSPPADLYLYEDSIYGMQLKHPSVVSAPNAEKAAFLLDVAIASRQNWQ</sequence>
<dbReference type="InterPro" id="IPR036961">
    <property type="entry name" value="Kinesin_motor_dom_sf"/>
</dbReference>
<dbReference type="GO" id="GO:0005524">
    <property type="term" value="F:ATP binding"/>
    <property type="evidence" value="ECO:0007669"/>
    <property type="project" value="UniProtKB-KW"/>
</dbReference>
<dbReference type="InterPro" id="IPR001752">
    <property type="entry name" value="Kinesin_motor_dom"/>
</dbReference>
<reference evidence="8" key="1">
    <citation type="submission" date="2018-06" db="EMBL/GenBank/DDBJ databases">
        <title>Genome assembly of Danube salmon.</title>
        <authorList>
            <person name="Macqueen D.J."/>
            <person name="Gundappa M.K."/>
        </authorList>
    </citation>
    <scope>NUCLEOTIDE SEQUENCE [LARGE SCALE GENOMIC DNA]</scope>
</reference>
<dbReference type="PANTHER" id="PTHR21608:SF8">
    <property type="entry name" value="KINESIN-LIKE PROTEIN KIF26B"/>
    <property type="match status" value="1"/>
</dbReference>
<dbReference type="GeneTree" id="ENSGT00940000159075"/>
<keyword evidence="4" id="KW-0963">Cytoplasm</keyword>
<evidence type="ECO:0000313" key="7">
    <source>
        <dbReference type="Ensembl" id="ENSHHUP00000054639.1"/>
    </source>
</evidence>
<dbReference type="PANTHER" id="PTHR21608">
    <property type="entry name" value="KINESIN-LIKE PROTEIN CG14535"/>
    <property type="match status" value="1"/>
</dbReference>
<dbReference type="AlphaFoldDB" id="A0A4W5P0I8"/>
<evidence type="ECO:0000256" key="1">
    <source>
        <dbReference type="ARBA" id="ARBA00004245"/>
    </source>
</evidence>
<dbReference type="GO" id="GO:0007018">
    <property type="term" value="P:microtubule-based movement"/>
    <property type="evidence" value="ECO:0007669"/>
    <property type="project" value="InterPro"/>
</dbReference>
<dbReference type="Proteomes" id="UP000314982">
    <property type="component" value="Unassembled WGS sequence"/>
</dbReference>
<evidence type="ECO:0000259" key="6">
    <source>
        <dbReference type="PROSITE" id="PS50067"/>
    </source>
</evidence>
<dbReference type="SUPFAM" id="SSF52540">
    <property type="entry name" value="P-loop containing nucleoside triphosphate hydrolases"/>
    <property type="match status" value="1"/>
</dbReference>
<evidence type="ECO:0000313" key="8">
    <source>
        <dbReference type="Proteomes" id="UP000314982"/>
    </source>
</evidence>
<dbReference type="PROSITE" id="PS50067">
    <property type="entry name" value="KINESIN_MOTOR_2"/>
    <property type="match status" value="1"/>
</dbReference>
<keyword evidence="4" id="KW-0206">Cytoskeleton</keyword>
<comment type="similarity">
    <text evidence="5">Belongs to the TRAFAC class myosin-kinesin ATPase superfamily. Kinesin family.</text>
</comment>
<evidence type="ECO:0000256" key="3">
    <source>
        <dbReference type="ARBA" id="ARBA00022840"/>
    </source>
</evidence>
<organism evidence="7 8">
    <name type="scientific">Hucho hucho</name>
    <name type="common">huchen</name>
    <dbReference type="NCBI Taxonomy" id="62062"/>
    <lineage>
        <taxon>Eukaryota</taxon>
        <taxon>Metazoa</taxon>
        <taxon>Chordata</taxon>
        <taxon>Craniata</taxon>
        <taxon>Vertebrata</taxon>
        <taxon>Euteleostomi</taxon>
        <taxon>Actinopterygii</taxon>
        <taxon>Neopterygii</taxon>
        <taxon>Teleostei</taxon>
        <taxon>Protacanthopterygii</taxon>
        <taxon>Salmoniformes</taxon>
        <taxon>Salmonidae</taxon>
        <taxon>Salmoninae</taxon>
        <taxon>Hucho</taxon>
    </lineage>
</organism>
<dbReference type="GO" id="GO:0003777">
    <property type="term" value="F:microtubule motor activity"/>
    <property type="evidence" value="ECO:0007669"/>
    <property type="project" value="InterPro"/>
</dbReference>
<feature type="domain" description="Kinesin motor" evidence="6">
    <location>
        <begin position="1"/>
        <end position="109"/>
    </location>
</feature>
<comment type="caution">
    <text evidence="5">Lacks conserved residue(s) required for the propagation of feature annotation.</text>
</comment>